<reference evidence="2 3" key="1">
    <citation type="submission" date="2015-09" db="EMBL/GenBank/DDBJ databases">
        <title>Host preference determinants of Valsa canker pathogens revealed by comparative genomics.</title>
        <authorList>
            <person name="Yin Z."/>
            <person name="Huang L."/>
        </authorList>
    </citation>
    <scope>NUCLEOTIDE SEQUENCE [LARGE SCALE GENOMIC DNA]</scope>
    <source>
        <strain evidence="2 3">SXYLt</strain>
    </source>
</reference>
<protein>
    <submittedName>
        <fullName evidence="2">Uncharacterized protein</fullName>
    </submittedName>
</protein>
<evidence type="ECO:0000313" key="2">
    <source>
        <dbReference type="EMBL" id="ROW01425.1"/>
    </source>
</evidence>
<feature type="compositionally biased region" description="Low complexity" evidence="1">
    <location>
        <begin position="90"/>
        <end position="105"/>
    </location>
</feature>
<dbReference type="Proteomes" id="UP000285146">
    <property type="component" value="Unassembled WGS sequence"/>
</dbReference>
<accession>A0A423WDW5</accession>
<evidence type="ECO:0000313" key="3">
    <source>
        <dbReference type="Proteomes" id="UP000285146"/>
    </source>
</evidence>
<keyword evidence="3" id="KW-1185">Reference proteome</keyword>
<gene>
    <name evidence="2" type="ORF">VPNG_07608</name>
</gene>
<dbReference type="EMBL" id="LKEB01000054">
    <property type="protein sequence ID" value="ROW01425.1"/>
    <property type="molecule type" value="Genomic_DNA"/>
</dbReference>
<dbReference type="AlphaFoldDB" id="A0A423WDW5"/>
<feature type="region of interest" description="Disordered" evidence="1">
    <location>
        <begin position="90"/>
        <end position="115"/>
    </location>
</feature>
<dbReference type="InParanoid" id="A0A423WDW5"/>
<dbReference type="OrthoDB" id="5242432at2759"/>
<evidence type="ECO:0000256" key="1">
    <source>
        <dbReference type="SAM" id="MobiDB-lite"/>
    </source>
</evidence>
<dbReference type="STRING" id="1230097.A0A423WDW5"/>
<feature type="compositionally biased region" description="Low complexity" evidence="1">
    <location>
        <begin position="153"/>
        <end position="191"/>
    </location>
</feature>
<feature type="region of interest" description="Disordered" evidence="1">
    <location>
        <begin position="127"/>
        <end position="191"/>
    </location>
</feature>
<proteinExistence type="predicted"/>
<organism evidence="2 3">
    <name type="scientific">Cytospora leucostoma</name>
    <dbReference type="NCBI Taxonomy" id="1230097"/>
    <lineage>
        <taxon>Eukaryota</taxon>
        <taxon>Fungi</taxon>
        <taxon>Dikarya</taxon>
        <taxon>Ascomycota</taxon>
        <taxon>Pezizomycotina</taxon>
        <taxon>Sordariomycetes</taxon>
        <taxon>Sordariomycetidae</taxon>
        <taxon>Diaporthales</taxon>
        <taxon>Cytosporaceae</taxon>
        <taxon>Cytospora</taxon>
    </lineage>
</organism>
<name>A0A423WDW5_9PEZI</name>
<sequence length="378" mass="39615">MSSGSPLAYRVPIVEGECNFLSALVGKRIWRFSSYSKEAYLNVLDRDDPHRLLQTPPTRTASVRNWIADIPTPEPHTPLLEQHSRLRELSSPLSPSLFSPSTGSPTCVDPQAHGLPVMSPSLELVPVQQASPLSQSSSDCWPLDSRSPLGRTSPASSSSPSLSAATPSSQASPVVHASPAPAASPLSIASRPSPITLRSLPAISRSPSPVNKLPVALSNLQALLDAGSPLQAARSPSPVTPLSPVARASPPRRTASPVALPTTNHSPVVTHSLTPPRPRCLKRKLPADASPAPVRSRPAVTRFEPPVASHFSPVLPGSLPSLPRPGPSMPGSFPTTIRFEPPAPVTPPTSSSGFPWKTVAGIAVGAFALGCLATRYLS</sequence>
<feature type="compositionally biased region" description="Polar residues" evidence="1">
    <location>
        <begin position="128"/>
        <end position="139"/>
    </location>
</feature>
<feature type="compositionally biased region" description="Polar residues" evidence="1">
    <location>
        <begin position="261"/>
        <end position="273"/>
    </location>
</feature>
<comment type="caution">
    <text evidence="2">The sequence shown here is derived from an EMBL/GenBank/DDBJ whole genome shotgun (WGS) entry which is preliminary data.</text>
</comment>
<feature type="region of interest" description="Disordered" evidence="1">
    <location>
        <begin position="230"/>
        <end position="297"/>
    </location>
</feature>